<protein>
    <submittedName>
        <fullName evidence="1">Uncharacterized protein</fullName>
    </submittedName>
</protein>
<gene>
    <name evidence="1" type="ORF">M9458_008483</name>
</gene>
<dbReference type="AlphaFoldDB" id="A0ABD0RAW4"/>
<name>A0ABD0RAW4_CIRMR</name>
<evidence type="ECO:0000313" key="1">
    <source>
        <dbReference type="EMBL" id="KAL0194911.1"/>
    </source>
</evidence>
<evidence type="ECO:0000313" key="2">
    <source>
        <dbReference type="Proteomes" id="UP001529510"/>
    </source>
</evidence>
<dbReference type="EMBL" id="JAMKFB020000004">
    <property type="protein sequence ID" value="KAL0194911.1"/>
    <property type="molecule type" value="Genomic_DNA"/>
</dbReference>
<sequence>DGEHPDMPGCQKKNLSLNAKKTKVLVMDFMRRDRAHTPIIINGTPVESFRHFRNLRVHITKDLT</sequence>
<accession>A0ABD0RAW4</accession>
<feature type="non-terminal residue" evidence="1">
    <location>
        <position position="1"/>
    </location>
</feature>
<proteinExistence type="predicted"/>
<comment type="caution">
    <text evidence="1">The sequence shown here is derived from an EMBL/GenBank/DDBJ whole genome shotgun (WGS) entry which is preliminary data.</text>
</comment>
<keyword evidence="2" id="KW-1185">Reference proteome</keyword>
<organism evidence="1 2">
    <name type="scientific">Cirrhinus mrigala</name>
    <name type="common">Mrigala</name>
    <dbReference type="NCBI Taxonomy" id="683832"/>
    <lineage>
        <taxon>Eukaryota</taxon>
        <taxon>Metazoa</taxon>
        <taxon>Chordata</taxon>
        <taxon>Craniata</taxon>
        <taxon>Vertebrata</taxon>
        <taxon>Euteleostomi</taxon>
        <taxon>Actinopterygii</taxon>
        <taxon>Neopterygii</taxon>
        <taxon>Teleostei</taxon>
        <taxon>Ostariophysi</taxon>
        <taxon>Cypriniformes</taxon>
        <taxon>Cyprinidae</taxon>
        <taxon>Labeoninae</taxon>
        <taxon>Labeonini</taxon>
        <taxon>Cirrhinus</taxon>
    </lineage>
</organism>
<dbReference type="Proteomes" id="UP001529510">
    <property type="component" value="Unassembled WGS sequence"/>
</dbReference>
<reference evidence="1 2" key="1">
    <citation type="submission" date="2024-05" db="EMBL/GenBank/DDBJ databases">
        <title>Genome sequencing and assembly of Indian major carp, Cirrhinus mrigala (Hamilton, 1822).</title>
        <authorList>
            <person name="Mohindra V."/>
            <person name="Chowdhury L.M."/>
            <person name="Lal K."/>
            <person name="Jena J.K."/>
        </authorList>
    </citation>
    <scope>NUCLEOTIDE SEQUENCE [LARGE SCALE GENOMIC DNA]</scope>
    <source>
        <strain evidence="1">CM1030</strain>
        <tissue evidence="1">Blood</tissue>
    </source>
</reference>